<dbReference type="Proteomes" id="UP000319771">
    <property type="component" value="Unassembled WGS sequence"/>
</dbReference>
<dbReference type="SUPFAM" id="SSF48452">
    <property type="entry name" value="TPR-like"/>
    <property type="match status" value="1"/>
</dbReference>
<evidence type="ECO:0000256" key="3">
    <source>
        <dbReference type="SAM" id="MobiDB-lite"/>
    </source>
</evidence>
<dbReference type="AlphaFoldDB" id="A0A538TZP1"/>
<reference evidence="5 6" key="1">
    <citation type="journal article" date="2019" name="Nat. Microbiol.">
        <title>Mediterranean grassland soil C-N compound turnover is dependent on rainfall and depth, and is mediated by genomically divergent microorganisms.</title>
        <authorList>
            <person name="Diamond S."/>
            <person name="Andeer P.F."/>
            <person name="Li Z."/>
            <person name="Crits-Christoph A."/>
            <person name="Burstein D."/>
            <person name="Anantharaman K."/>
            <person name="Lane K.R."/>
            <person name="Thomas B.C."/>
            <person name="Pan C."/>
            <person name="Northen T.R."/>
            <person name="Banfield J.F."/>
        </authorList>
    </citation>
    <scope>NUCLEOTIDE SEQUENCE [LARGE SCALE GENOMIC DNA]</scope>
    <source>
        <strain evidence="5">WS_11</strain>
    </source>
</reference>
<feature type="region of interest" description="Disordered" evidence="3">
    <location>
        <begin position="31"/>
        <end position="70"/>
    </location>
</feature>
<proteinExistence type="predicted"/>
<keyword evidence="1" id="KW-0677">Repeat</keyword>
<evidence type="ECO:0000256" key="1">
    <source>
        <dbReference type="ARBA" id="ARBA00022737"/>
    </source>
</evidence>
<keyword evidence="2" id="KW-0802">TPR repeat</keyword>
<dbReference type="Pfam" id="PF14559">
    <property type="entry name" value="TPR_19"/>
    <property type="match status" value="1"/>
</dbReference>
<dbReference type="PANTHER" id="PTHR45586">
    <property type="entry name" value="TPR REPEAT-CONTAINING PROTEIN PA4667"/>
    <property type="match status" value="1"/>
</dbReference>
<feature type="signal peptide" evidence="4">
    <location>
        <begin position="1"/>
        <end position="25"/>
    </location>
</feature>
<protein>
    <submittedName>
        <fullName evidence="5">Tetratricopeptide repeat protein</fullName>
    </submittedName>
</protein>
<evidence type="ECO:0000256" key="2">
    <source>
        <dbReference type="ARBA" id="ARBA00022803"/>
    </source>
</evidence>
<keyword evidence="4" id="KW-0732">Signal</keyword>
<evidence type="ECO:0000313" key="6">
    <source>
        <dbReference type="Proteomes" id="UP000319771"/>
    </source>
</evidence>
<dbReference type="InterPro" id="IPR051012">
    <property type="entry name" value="CellSynth/LPSAsmb/PSIAsmb"/>
</dbReference>
<comment type="caution">
    <text evidence="5">The sequence shown here is derived from an EMBL/GenBank/DDBJ whole genome shotgun (WGS) entry which is preliminary data.</text>
</comment>
<sequence>MSRRLLLRAALSACLLGALVCTAFAAAAPRRSATAHATAPRRTRAAARHGRTTPSRQAAEPGPLAASMAPADSSRAAWTQARALADAGRHEEALSVLRGALARDPKNTDLRWLEASVTGWNGGHAEAVHRFERLVADHPELEKDVRGDLAGERLAAGDAAGALRDLDLRVAEQPDDRDARMNRAQALARLERMKEALAAYDALLREAPDDADVMMERARVLVWLGRNGDAAATYTAVLARQPENRRARLGLAMNENWQGYHRRAAARLESLATDPEPDPEVWKTLAFARDWNGEPDRARAALDEYLTREPDDAEALDLSRRLRAEQSPSLTAVVAHADDSDRLRIRTTRMELRLPLPHQNTAELSWQRDRVRDDGGEHKPFRFGLGLETVWSEAWTTRAAIGHTELGGGDTERLGELSATWRPLERMRADAGVSHDLVLTRLSLADRIAVTTYVEGADWDLGERFTVRAAFRQRQFSDDNFAHTEALSAACRLYAERRGRISATFGGEQLHTRHDLDDGYYDPAAYLEWGPGVEGEWTPQPPFTLSGEGRLGRQHQRGSPSRAYVNGSLRAQWAIERVATLALELGRSDSDLSTAAGYQQHRWAFSATRGF</sequence>
<organism evidence="5 6">
    <name type="scientific">Eiseniibacteriota bacterium</name>
    <dbReference type="NCBI Taxonomy" id="2212470"/>
    <lineage>
        <taxon>Bacteria</taxon>
        <taxon>Candidatus Eiseniibacteriota</taxon>
    </lineage>
</organism>
<feature type="compositionally biased region" description="Basic residues" evidence="3">
    <location>
        <begin position="39"/>
        <end position="51"/>
    </location>
</feature>
<name>A0A538TZP1_UNCEI</name>
<evidence type="ECO:0000313" key="5">
    <source>
        <dbReference type="EMBL" id="TMQ69041.1"/>
    </source>
</evidence>
<dbReference type="EMBL" id="VBPB01000348">
    <property type="protein sequence ID" value="TMQ69041.1"/>
    <property type="molecule type" value="Genomic_DNA"/>
</dbReference>
<dbReference type="Gene3D" id="1.25.40.10">
    <property type="entry name" value="Tetratricopeptide repeat domain"/>
    <property type="match status" value="1"/>
</dbReference>
<dbReference type="Pfam" id="PF13432">
    <property type="entry name" value="TPR_16"/>
    <property type="match status" value="2"/>
</dbReference>
<dbReference type="InterPro" id="IPR019734">
    <property type="entry name" value="TPR_rpt"/>
</dbReference>
<dbReference type="InterPro" id="IPR011990">
    <property type="entry name" value="TPR-like_helical_dom_sf"/>
</dbReference>
<gene>
    <name evidence="5" type="ORF">E6K81_15810</name>
</gene>
<accession>A0A538TZP1</accession>
<feature type="chain" id="PRO_5022185337" evidence="4">
    <location>
        <begin position="26"/>
        <end position="611"/>
    </location>
</feature>
<dbReference type="PANTHER" id="PTHR45586:SF1">
    <property type="entry name" value="LIPOPOLYSACCHARIDE ASSEMBLY PROTEIN B"/>
    <property type="match status" value="1"/>
</dbReference>
<evidence type="ECO:0000256" key="4">
    <source>
        <dbReference type="SAM" id="SignalP"/>
    </source>
</evidence>
<dbReference type="SMART" id="SM00028">
    <property type="entry name" value="TPR"/>
    <property type="match status" value="4"/>
</dbReference>